<evidence type="ECO:0000256" key="4">
    <source>
        <dbReference type="ARBA" id="ARBA00022833"/>
    </source>
</evidence>
<evidence type="ECO:0000256" key="1">
    <source>
        <dbReference type="ARBA" id="ARBA00004123"/>
    </source>
</evidence>
<dbReference type="GO" id="GO:0005634">
    <property type="term" value="C:nucleus"/>
    <property type="evidence" value="ECO:0007669"/>
    <property type="project" value="UniProtKB-SubCell"/>
</dbReference>
<comment type="caution">
    <text evidence="10">The sequence shown here is derived from an EMBL/GenBank/DDBJ whole genome shotgun (WGS) entry which is preliminary data.</text>
</comment>
<evidence type="ECO:0000256" key="7">
    <source>
        <dbReference type="ARBA" id="ARBA00023242"/>
    </source>
</evidence>
<evidence type="ECO:0000259" key="9">
    <source>
        <dbReference type="PROSITE" id="PS50157"/>
    </source>
</evidence>
<keyword evidence="4" id="KW-0862">Zinc</keyword>
<dbReference type="PANTHER" id="PTHR45801:SF119">
    <property type="entry name" value="ZINC FINGER PROTEIN 10-LIKE"/>
    <property type="match status" value="1"/>
</dbReference>
<comment type="subcellular location">
    <subcellularLocation>
        <location evidence="1">Nucleus</location>
    </subcellularLocation>
</comment>
<name>A0A2P5CX58_TREOI</name>
<evidence type="ECO:0000256" key="5">
    <source>
        <dbReference type="ARBA" id="ARBA00023015"/>
    </source>
</evidence>
<sequence length="277" mass="31237">MEEAGHHQYNMMWMKRKETLMKTHFEAQPILMMNSSSSSSSPSWEEKAFAEEYAAAGSVGGCIWPPRSYSCSFCMREFKSAQALGGHMNIHRRDRARLKQCLNIMPQSHHDHDSTSIDHHYLGLDHHGDRSCKSLITLDNTNYVNPNSSPISNTTTTTTKATSRISFHSPPCYNPKGDDDIDDNDDVETDLCVGLKSVVSCRNKPITGQFFQDDNDDDDYDDQESVIKTPKAAAILPLEFFFKPCHIHDLLQSEVNIGVNTSSNSNNMDDLDLELRL</sequence>
<dbReference type="OrthoDB" id="1708403at2759"/>
<dbReference type="SUPFAM" id="SSF57667">
    <property type="entry name" value="beta-beta-alpha zinc fingers"/>
    <property type="match status" value="1"/>
</dbReference>
<dbReference type="PROSITE" id="PS50157">
    <property type="entry name" value="ZINC_FINGER_C2H2_2"/>
    <property type="match status" value="1"/>
</dbReference>
<keyword evidence="7" id="KW-0539">Nucleus</keyword>
<dbReference type="PANTHER" id="PTHR45801">
    <property type="entry name" value="OS07G0101800 PROTEIN"/>
    <property type="match status" value="1"/>
</dbReference>
<evidence type="ECO:0000313" key="11">
    <source>
        <dbReference type="Proteomes" id="UP000237000"/>
    </source>
</evidence>
<dbReference type="EMBL" id="JXTC01000318">
    <property type="protein sequence ID" value="PON65642.1"/>
    <property type="molecule type" value="Genomic_DNA"/>
</dbReference>
<dbReference type="InterPro" id="IPR036236">
    <property type="entry name" value="Znf_C2H2_sf"/>
</dbReference>
<dbReference type="AlphaFoldDB" id="A0A2P5CX58"/>
<dbReference type="InParanoid" id="A0A2P5CX58"/>
<organism evidence="10 11">
    <name type="scientific">Trema orientale</name>
    <name type="common">Charcoal tree</name>
    <name type="synonym">Celtis orientalis</name>
    <dbReference type="NCBI Taxonomy" id="63057"/>
    <lineage>
        <taxon>Eukaryota</taxon>
        <taxon>Viridiplantae</taxon>
        <taxon>Streptophyta</taxon>
        <taxon>Embryophyta</taxon>
        <taxon>Tracheophyta</taxon>
        <taxon>Spermatophyta</taxon>
        <taxon>Magnoliopsida</taxon>
        <taxon>eudicotyledons</taxon>
        <taxon>Gunneridae</taxon>
        <taxon>Pentapetalae</taxon>
        <taxon>rosids</taxon>
        <taxon>fabids</taxon>
        <taxon>Rosales</taxon>
        <taxon>Cannabaceae</taxon>
        <taxon>Trema</taxon>
    </lineage>
</organism>
<protein>
    <submittedName>
        <fullName evidence="10">Zinc finger transcription factor</fullName>
    </submittedName>
</protein>
<evidence type="ECO:0000256" key="8">
    <source>
        <dbReference type="PROSITE-ProRule" id="PRU00042"/>
    </source>
</evidence>
<evidence type="ECO:0000313" key="10">
    <source>
        <dbReference type="EMBL" id="PON65642.1"/>
    </source>
</evidence>
<proteinExistence type="predicted"/>
<keyword evidence="3 8" id="KW-0863">Zinc-finger</keyword>
<accession>A0A2P5CX58</accession>
<dbReference type="InterPro" id="IPR013087">
    <property type="entry name" value="Znf_C2H2_type"/>
</dbReference>
<reference evidence="11" key="1">
    <citation type="submission" date="2016-06" db="EMBL/GenBank/DDBJ databases">
        <title>Parallel loss of symbiosis genes in relatives of nitrogen-fixing non-legume Parasponia.</title>
        <authorList>
            <person name="Van Velzen R."/>
            <person name="Holmer R."/>
            <person name="Bu F."/>
            <person name="Rutten L."/>
            <person name="Van Zeijl A."/>
            <person name="Liu W."/>
            <person name="Santuari L."/>
            <person name="Cao Q."/>
            <person name="Sharma T."/>
            <person name="Shen D."/>
            <person name="Roswanjaya Y."/>
            <person name="Wardhani T."/>
            <person name="Kalhor M.S."/>
            <person name="Jansen J."/>
            <person name="Van den Hoogen J."/>
            <person name="Gungor B."/>
            <person name="Hartog M."/>
            <person name="Hontelez J."/>
            <person name="Verver J."/>
            <person name="Yang W.-C."/>
            <person name="Schijlen E."/>
            <person name="Repin R."/>
            <person name="Schilthuizen M."/>
            <person name="Schranz E."/>
            <person name="Heidstra R."/>
            <person name="Miyata K."/>
            <person name="Fedorova E."/>
            <person name="Kohlen W."/>
            <person name="Bisseling T."/>
            <person name="Smit S."/>
            <person name="Geurts R."/>
        </authorList>
    </citation>
    <scope>NUCLEOTIDE SEQUENCE [LARGE SCALE GENOMIC DNA]</scope>
    <source>
        <strain evidence="11">cv. RG33-2</strain>
    </source>
</reference>
<evidence type="ECO:0000256" key="6">
    <source>
        <dbReference type="ARBA" id="ARBA00023163"/>
    </source>
</evidence>
<gene>
    <name evidence="10" type="primary">TorZnF22</name>
    <name evidence="10" type="ORF">TorRG33x02_270130</name>
</gene>
<dbReference type="Proteomes" id="UP000237000">
    <property type="component" value="Unassembled WGS sequence"/>
</dbReference>
<keyword evidence="5" id="KW-0805">Transcription regulation</keyword>
<dbReference type="Pfam" id="PF13912">
    <property type="entry name" value="zf-C2H2_6"/>
    <property type="match status" value="1"/>
</dbReference>
<dbReference type="InterPro" id="IPR052426">
    <property type="entry name" value="Plant_dev_regulator"/>
</dbReference>
<keyword evidence="11" id="KW-1185">Reference proteome</keyword>
<keyword evidence="6" id="KW-0804">Transcription</keyword>
<evidence type="ECO:0000256" key="3">
    <source>
        <dbReference type="ARBA" id="ARBA00022771"/>
    </source>
</evidence>
<keyword evidence="2" id="KW-0479">Metal-binding</keyword>
<dbReference type="Gene3D" id="3.30.160.60">
    <property type="entry name" value="Classic Zinc Finger"/>
    <property type="match status" value="1"/>
</dbReference>
<dbReference type="PROSITE" id="PS00028">
    <property type="entry name" value="ZINC_FINGER_C2H2_1"/>
    <property type="match status" value="1"/>
</dbReference>
<evidence type="ECO:0000256" key="2">
    <source>
        <dbReference type="ARBA" id="ARBA00022723"/>
    </source>
</evidence>
<dbReference type="STRING" id="63057.A0A2P5CX58"/>
<dbReference type="GO" id="GO:0008270">
    <property type="term" value="F:zinc ion binding"/>
    <property type="evidence" value="ECO:0007669"/>
    <property type="project" value="UniProtKB-KW"/>
</dbReference>
<feature type="domain" description="C2H2-type" evidence="9">
    <location>
        <begin position="69"/>
        <end position="96"/>
    </location>
</feature>